<dbReference type="OrthoDB" id="7298600at2759"/>
<reference evidence="2" key="1">
    <citation type="submission" date="2021-12" db="EMBL/GenBank/DDBJ databases">
        <authorList>
            <person name="King R."/>
        </authorList>
    </citation>
    <scope>NUCLEOTIDE SEQUENCE</scope>
</reference>
<feature type="transmembrane region" description="Helical" evidence="1">
    <location>
        <begin position="87"/>
        <end position="108"/>
    </location>
</feature>
<evidence type="ECO:0000313" key="2">
    <source>
        <dbReference type="EMBL" id="CAG9784738.1"/>
    </source>
</evidence>
<keyword evidence="3" id="KW-1185">Reference proteome</keyword>
<sequence>MAKAPNKDALQELRVDSLTHKPRRGRLGNNTGNIVTGRSDFVYVNPVFVASTHNVRIQEQQRSIQAPTSVVIEQYWACSRWTSGQRFLAIAVAVLLGAVVGLAVTVVLTKGNPNDLVGGGIFSRFNSAPD</sequence>
<organism evidence="2 3">
    <name type="scientific">Diatraea saccharalis</name>
    <name type="common">sugarcane borer</name>
    <dbReference type="NCBI Taxonomy" id="40085"/>
    <lineage>
        <taxon>Eukaryota</taxon>
        <taxon>Metazoa</taxon>
        <taxon>Ecdysozoa</taxon>
        <taxon>Arthropoda</taxon>
        <taxon>Hexapoda</taxon>
        <taxon>Insecta</taxon>
        <taxon>Pterygota</taxon>
        <taxon>Neoptera</taxon>
        <taxon>Endopterygota</taxon>
        <taxon>Lepidoptera</taxon>
        <taxon>Glossata</taxon>
        <taxon>Ditrysia</taxon>
        <taxon>Pyraloidea</taxon>
        <taxon>Crambidae</taxon>
        <taxon>Crambinae</taxon>
        <taxon>Diatraea</taxon>
    </lineage>
</organism>
<protein>
    <submittedName>
        <fullName evidence="2">Uncharacterized protein</fullName>
    </submittedName>
</protein>
<gene>
    <name evidence="2" type="ORF">DIATSA_LOCUS2812</name>
</gene>
<evidence type="ECO:0000313" key="3">
    <source>
        <dbReference type="Proteomes" id="UP001153714"/>
    </source>
</evidence>
<evidence type="ECO:0000256" key="1">
    <source>
        <dbReference type="SAM" id="Phobius"/>
    </source>
</evidence>
<reference evidence="2" key="2">
    <citation type="submission" date="2022-10" db="EMBL/GenBank/DDBJ databases">
        <authorList>
            <consortium name="ENA_rothamsted_submissions"/>
            <consortium name="culmorum"/>
            <person name="King R."/>
        </authorList>
    </citation>
    <scope>NUCLEOTIDE SEQUENCE</scope>
</reference>
<dbReference type="AlphaFoldDB" id="A0A9N9QWJ2"/>
<dbReference type="Proteomes" id="UP001153714">
    <property type="component" value="Chromosome 12"/>
</dbReference>
<proteinExistence type="predicted"/>
<name>A0A9N9QWJ2_9NEOP</name>
<keyword evidence="1" id="KW-0812">Transmembrane</keyword>
<keyword evidence="1" id="KW-1133">Transmembrane helix</keyword>
<keyword evidence="1" id="KW-0472">Membrane</keyword>
<accession>A0A9N9QWJ2</accession>
<dbReference type="EMBL" id="OU893343">
    <property type="protein sequence ID" value="CAG9784738.1"/>
    <property type="molecule type" value="Genomic_DNA"/>
</dbReference>